<evidence type="ECO:0000313" key="4">
    <source>
        <dbReference type="Proteomes" id="UP001241537"/>
    </source>
</evidence>
<evidence type="ECO:0000256" key="2">
    <source>
        <dbReference type="SAM" id="Phobius"/>
    </source>
</evidence>
<dbReference type="RefSeq" id="WP_307254132.1">
    <property type="nucleotide sequence ID" value="NZ_JAUSTO010000006.1"/>
</dbReference>
<dbReference type="EMBL" id="JAUSTO010000006">
    <property type="protein sequence ID" value="MDQ0152461.1"/>
    <property type="molecule type" value="Genomic_DNA"/>
</dbReference>
<gene>
    <name evidence="3" type="ORF">J2S20_001153</name>
</gene>
<reference evidence="3" key="1">
    <citation type="submission" date="2023-07" db="EMBL/GenBank/DDBJ databases">
        <title>Genomic Encyclopedia of Type Strains, Phase IV (KMG-IV): sequencing the most valuable type-strain genomes for metagenomic binning, comparative biology and taxonomic classification.</title>
        <authorList>
            <person name="Goeker M."/>
        </authorList>
    </citation>
    <scope>NUCLEOTIDE SEQUENCE</scope>
    <source>
        <strain evidence="3">DSM 19659</strain>
    </source>
</reference>
<keyword evidence="4" id="KW-1185">Reference proteome</keyword>
<sequence length="682" mass="75256">MNLKLNAVFGRILAVELLLSLLFVLLLPPHAAYASYVNTNLNTYVHDATELQVGYPGQDMSFKVRVGYNNVNGLNNPQTDHITNVIVRLSNDQNYLRQEEDPEQKTSGKNPYNKEDEPDLYEAWKEGQKKGIDRAYGGNLTYPIDSGRYPFEVNASTFTQEARFERLQVGEYQEVVFNIKVRADTKEDYYGIPVSFYYNVPPNSYPDYRGPMKIEYINVYIKGSKEVANPASLTNDKAFAIGEGQQTPAGNAPAVMEYGVNFRNLMSVPLYQVRIHLNTALAEGTAVQQTARAKSSAATGFPFDINESNYDRSFDAVQPDETISAAYSMGIMQNAASGFYPLSYTVSYKLTPDAAASYEEKYTSYVRISNPSMNDDSDKLGEFNANDRKKARLILDSFRTEPEQVFAGQPFTLYLTMKNASTDIGASNILFSLESEKVDNSSVFSMESGSGSFVVNSLKANESTELSLTMEAAPGVNPRSYVITINEKYDSPDFKNAEEKLTVDIPVNQHSRLSVSNFELTPESIEVGRESNIMFGINNTGKVLLYNVQAIFEDPSIKKTSAYVGNIKPGETGNVDVMLTGVAPSTGDGTIPIVIQYEDVNGNISSMEQSCTLTVTEPVPEEPVDMDGMDMNVPSSSGPKKLLPLALAVIAAAAGAVFAIRRRRKKKDEENNTDEDADEGND</sequence>
<dbReference type="AlphaFoldDB" id="A0AAE3V9Y6"/>
<keyword evidence="2" id="KW-0812">Transmembrane</keyword>
<evidence type="ECO:0000256" key="1">
    <source>
        <dbReference type="SAM" id="MobiDB-lite"/>
    </source>
</evidence>
<keyword evidence="2" id="KW-0472">Membrane</keyword>
<organism evidence="3 4">
    <name type="scientific">Moryella indoligenes</name>
    <dbReference type="NCBI Taxonomy" id="371674"/>
    <lineage>
        <taxon>Bacteria</taxon>
        <taxon>Bacillati</taxon>
        <taxon>Bacillota</taxon>
        <taxon>Clostridia</taxon>
        <taxon>Lachnospirales</taxon>
        <taxon>Lachnospiraceae</taxon>
        <taxon>Moryella</taxon>
    </lineage>
</organism>
<comment type="caution">
    <text evidence="3">The sequence shown here is derived from an EMBL/GenBank/DDBJ whole genome shotgun (WGS) entry which is preliminary data.</text>
</comment>
<dbReference type="Proteomes" id="UP001241537">
    <property type="component" value="Unassembled WGS sequence"/>
</dbReference>
<feature type="compositionally biased region" description="Basic and acidic residues" evidence="1">
    <location>
        <begin position="97"/>
        <end position="106"/>
    </location>
</feature>
<proteinExistence type="predicted"/>
<name>A0AAE3V9Y6_9FIRM</name>
<feature type="transmembrane region" description="Helical" evidence="2">
    <location>
        <begin position="642"/>
        <end position="660"/>
    </location>
</feature>
<feature type="region of interest" description="Disordered" evidence="1">
    <location>
        <begin position="95"/>
        <end position="118"/>
    </location>
</feature>
<feature type="region of interest" description="Disordered" evidence="1">
    <location>
        <begin position="662"/>
        <end position="682"/>
    </location>
</feature>
<evidence type="ECO:0000313" key="3">
    <source>
        <dbReference type="EMBL" id="MDQ0152461.1"/>
    </source>
</evidence>
<evidence type="ECO:0008006" key="5">
    <source>
        <dbReference type="Google" id="ProtNLM"/>
    </source>
</evidence>
<dbReference type="PANTHER" id="PTHR35902">
    <property type="entry name" value="S-LAYER DOMAIN-LIKE PROTEIN-RELATED"/>
    <property type="match status" value="1"/>
</dbReference>
<protein>
    <recommendedName>
        <fullName evidence="5">CARDB domain-containing protein</fullName>
    </recommendedName>
</protein>
<keyword evidence="2" id="KW-1133">Transmembrane helix</keyword>
<accession>A0AAE3V9Y6</accession>
<feature type="compositionally biased region" description="Acidic residues" evidence="1">
    <location>
        <begin position="671"/>
        <end position="682"/>
    </location>
</feature>